<reference evidence="5 6" key="1">
    <citation type="submission" date="2019-02" db="EMBL/GenBank/DDBJ databases">
        <title>Sequencing the genomes of 1000 actinobacteria strains.</title>
        <authorList>
            <person name="Klenk H.-P."/>
        </authorList>
    </citation>
    <scope>NUCLEOTIDE SEQUENCE [LARGE SCALE GENOMIC DNA]</scope>
    <source>
        <strain evidence="5 6">DSM 17364</strain>
    </source>
</reference>
<dbReference type="Pfam" id="PF13692">
    <property type="entry name" value="Glyco_trans_1_4"/>
    <property type="match status" value="1"/>
</dbReference>
<evidence type="ECO:0000256" key="2">
    <source>
        <dbReference type="ARBA" id="ARBA00022676"/>
    </source>
</evidence>
<comment type="caution">
    <text evidence="5">The sequence shown here is derived from an EMBL/GenBank/DDBJ whole genome shotgun (WGS) entry which is preliminary data.</text>
</comment>
<keyword evidence="2" id="KW-0328">Glycosyltransferase</keyword>
<name>A0A4V2G9L6_9MICC</name>
<evidence type="ECO:0000256" key="3">
    <source>
        <dbReference type="ARBA" id="ARBA00022679"/>
    </source>
</evidence>
<protein>
    <recommendedName>
        <fullName evidence="1">D-inositol 3-phosphate glycosyltransferase</fullName>
    </recommendedName>
</protein>
<evidence type="ECO:0000313" key="6">
    <source>
        <dbReference type="Proteomes" id="UP000292685"/>
    </source>
</evidence>
<dbReference type="InterPro" id="IPR028098">
    <property type="entry name" value="Glyco_trans_4-like_N"/>
</dbReference>
<proteinExistence type="predicted"/>
<dbReference type="OrthoDB" id="477186at2"/>
<sequence length="370" mass="40236">MIQHSNPLRVAHVTEAMGGGIVTVIASLALRQVEAGATVEVHYMDRPETPAADELARRFHPAVRLVSYSTGRRGRDLFTMARTVRARLVRDLYDAVHLHSSFAGAAVRLLMPVGAKSRRLFYSPHGWSFLREDLPAPARRVAALTEQLLARTPATVVSTCDSEHQLAVARLRPRSAAQIQTGISPTQIGDVRSEPITNKPGKPRVVTVARVCYQKAPWRFSRVADALGDAGDFRWIGGGEPADEAEWISDGVTVTGWISPDELARELEEADVFLFPSLWEGMPMALMQAQAAGIPCVVSDVVGNRDAVLDGVSGFVCGTDAELVEKCKVLLDDPALRRSMGAEAIEHARRSLTDAGLGPETLSLYRERTA</sequence>
<organism evidence="5 6">
    <name type="scientific">Zhihengliuella halotolerans</name>
    <dbReference type="NCBI Taxonomy" id="370736"/>
    <lineage>
        <taxon>Bacteria</taxon>
        <taxon>Bacillati</taxon>
        <taxon>Actinomycetota</taxon>
        <taxon>Actinomycetes</taxon>
        <taxon>Micrococcales</taxon>
        <taxon>Micrococcaceae</taxon>
        <taxon>Zhihengliuella</taxon>
    </lineage>
</organism>
<dbReference type="RefSeq" id="WP_130448932.1">
    <property type="nucleotide sequence ID" value="NZ_SHLA01000001.1"/>
</dbReference>
<feature type="domain" description="Glycosyltransferase subfamily 4-like N-terminal" evidence="4">
    <location>
        <begin position="19"/>
        <end position="174"/>
    </location>
</feature>
<dbReference type="Pfam" id="PF13579">
    <property type="entry name" value="Glyco_trans_4_4"/>
    <property type="match status" value="1"/>
</dbReference>
<evidence type="ECO:0000259" key="4">
    <source>
        <dbReference type="Pfam" id="PF13579"/>
    </source>
</evidence>
<accession>A0A4V2G9L6</accession>
<dbReference type="Gene3D" id="3.40.50.2000">
    <property type="entry name" value="Glycogen Phosphorylase B"/>
    <property type="match status" value="2"/>
</dbReference>
<evidence type="ECO:0000313" key="5">
    <source>
        <dbReference type="EMBL" id="RZU60826.1"/>
    </source>
</evidence>
<dbReference type="InterPro" id="IPR050194">
    <property type="entry name" value="Glycosyltransferase_grp1"/>
</dbReference>
<dbReference type="Proteomes" id="UP000292685">
    <property type="component" value="Unassembled WGS sequence"/>
</dbReference>
<dbReference type="SUPFAM" id="SSF53756">
    <property type="entry name" value="UDP-Glycosyltransferase/glycogen phosphorylase"/>
    <property type="match status" value="1"/>
</dbReference>
<gene>
    <name evidence="5" type="ORF">EV380_0375</name>
</gene>
<dbReference type="EMBL" id="SHLA01000001">
    <property type="protein sequence ID" value="RZU60826.1"/>
    <property type="molecule type" value="Genomic_DNA"/>
</dbReference>
<keyword evidence="3 5" id="KW-0808">Transferase</keyword>
<dbReference type="GO" id="GO:0016758">
    <property type="term" value="F:hexosyltransferase activity"/>
    <property type="evidence" value="ECO:0007669"/>
    <property type="project" value="TreeGrafter"/>
</dbReference>
<dbReference type="GO" id="GO:1901137">
    <property type="term" value="P:carbohydrate derivative biosynthetic process"/>
    <property type="evidence" value="ECO:0007669"/>
    <property type="project" value="UniProtKB-ARBA"/>
</dbReference>
<dbReference type="PANTHER" id="PTHR45947:SF3">
    <property type="entry name" value="SULFOQUINOVOSYL TRANSFERASE SQD2"/>
    <property type="match status" value="1"/>
</dbReference>
<keyword evidence="6" id="KW-1185">Reference proteome</keyword>
<evidence type="ECO:0000256" key="1">
    <source>
        <dbReference type="ARBA" id="ARBA00021292"/>
    </source>
</evidence>
<dbReference type="PANTHER" id="PTHR45947">
    <property type="entry name" value="SULFOQUINOVOSYL TRANSFERASE SQD2"/>
    <property type="match status" value="1"/>
</dbReference>
<dbReference type="AlphaFoldDB" id="A0A4V2G9L6"/>